<keyword evidence="2 6" id="KW-0238">DNA-binding</keyword>
<feature type="region of interest" description="Disordered" evidence="4">
    <location>
        <begin position="316"/>
        <end position="346"/>
    </location>
</feature>
<reference evidence="6 7" key="1">
    <citation type="submission" date="2021-03" db="EMBL/GenBank/DDBJ databases">
        <title>Microbacterium pauli sp. nov., isolated from microfiltered milk.</title>
        <authorList>
            <person name="Bellassi P."/>
            <person name="Fontana A."/>
            <person name="Callegari M.L."/>
            <person name="Lorenzo M."/>
            <person name="Cappa F."/>
        </authorList>
    </citation>
    <scope>NUCLEOTIDE SEQUENCE [LARGE SCALE GENOMIC DNA]</scope>
    <source>
        <strain evidence="6 7">DSM 18909</strain>
    </source>
</reference>
<dbReference type="Gene3D" id="3.40.50.2300">
    <property type="match status" value="2"/>
</dbReference>
<gene>
    <name evidence="6" type="ORF">J0P97_15020</name>
</gene>
<dbReference type="InterPro" id="IPR046335">
    <property type="entry name" value="LacI/GalR-like_sensor"/>
</dbReference>
<dbReference type="InterPro" id="IPR010982">
    <property type="entry name" value="Lambda_DNA-bd_dom_sf"/>
</dbReference>
<proteinExistence type="predicted"/>
<evidence type="ECO:0000256" key="4">
    <source>
        <dbReference type="SAM" id="MobiDB-lite"/>
    </source>
</evidence>
<keyword evidence="3" id="KW-0804">Transcription</keyword>
<accession>A0ABS5XXU7</accession>
<dbReference type="SMART" id="SM00354">
    <property type="entry name" value="HTH_LACI"/>
    <property type="match status" value="1"/>
</dbReference>
<evidence type="ECO:0000256" key="3">
    <source>
        <dbReference type="ARBA" id="ARBA00023163"/>
    </source>
</evidence>
<dbReference type="CDD" id="cd01392">
    <property type="entry name" value="HTH_LacI"/>
    <property type="match status" value="1"/>
</dbReference>
<dbReference type="InterPro" id="IPR000843">
    <property type="entry name" value="HTH_LacI"/>
</dbReference>
<keyword evidence="1" id="KW-0805">Transcription regulation</keyword>
<dbReference type="SUPFAM" id="SSF47413">
    <property type="entry name" value="lambda repressor-like DNA-binding domains"/>
    <property type="match status" value="1"/>
</dbReference>
<dbReference type="Gene3D" id="1.10.260.40">
    <property type="entry name" value="lambda repressor-like DNA-binding domains"/>
    <property type="match status" value="1"/>
</dbReference>
<evidence type="ECO:0000256" key="1">
    <source>
        <dbReference type="ARBA" id="ARBA00023015"/>
    </source>
</evidence>
<comment type="caution">
    <text evidence="6">The sequence shown here is derived from an EMBL/GenBank/DDBJ whole genome shotgun (WGS) entry which is preliminary data.</text>
</comment>
<dbReference type="PROSITE" id="PS00356">
    <property type="entry name" value="HTH_LACI_1"/>
    <property type="match status" value="1"/>
</dbReference>
<organism evidence="6 7">
    <name type="scientific">Microbacterium flavum</name>
    <dbReference type="NCBI Taxonomy" id="415216"/>
    <lineage>
        <taxon>Bacteria</taxon>
        <taxon>Bacillati</taxon>
        <taxon>Actinomycetota</taxon>
        <taxon>Actinomycetes</taxon>
        <taxon>Micrococcales</taxon>
        <taxon>Microbacteriaceae</taxon>
        <taxon>Microbacterium</taxon>
    </lineage>
</organism>
<dbReference type="Proteomes" id="UP000740605">
    <property type="component" value="Unassembled WGS sequence"/>
</dbReference>
<dbReference type="PANTHER" id="PTHR30146:SF153">
    <property type="entry name" value="LACTOSE OPERON REPRESSOR"/>
    <property type="match status" value="1"/>
</dbReference>
<protein>
    <submittedName>
        <fullName evidence="6">LacI family DNA-binding transcriptional regulator</fullName>
    </submittedName>
</protein>
<dbReference type="PANTHER" id="PTHR30146">
    <property type="entry name" value="LACI-RELATED TRANSCRIPTIONAL REPRESSOR"/>
    <property type="match status" value="1"/>
</dbReference>
<keyword evidence="7" id="KW-1185">Reference proteome</keyword>
<dbReference type="SUPFAM" id="SSF53822">
    <property type="entry name" value="Periplasmic binding protein-like I"/>
    <property type="match status" value="1"/>
</dbReference>
<dbReference type="PROSITE" id="PS50932">
    <property type="entry name" value="HTH_LACI_2"/>
    <property type="match status" value="1"/>
</dbReference>
<dbReference type="EMBL" id="JAFLHG010000019">
    <property type="protein sequence ID" value="MBT8799369.1"/>
    <property type="molecule type" value="Genomic_DNA"/>
</dbReference>
<sequence length="346" mass="35519">MSALDDVARAAGVSTATVSRALSGRGRTSEATRARVREVAERLGYVASATAAGLASGRAENIGVIVPLMDRWFFATVLDGIASRLAPRGYDVTLYNVTDDPAQRRRLFETALRRRRVDAVIVLSVALTDDEVAALGSLGLPVRGLGVPRGELGGPRVDDTAVGRAATQHLRSLGHRDIAHIGQSVAGGGPADPAFDIPSRRRAGFEAEMAASGLTGRFVAGDFTVAGGARAARELLTGPHPPTAIFAGSDEMAYGALTAARERGIRVPADLSIIGVDGHDLADLFDLTTIDQFPHAQGERVADAILAAVTGEAGPAAGGGVPRSAAASGPLPFSLVTRGTTAPPPG</sequence>
<evidence type="ECO:0000313" key="7">
    <source>
        <dbReference type="Proteomes" id="UP000740605"/>
    </source>
</evidence>
<evidence type="ECO:0000313" key="6">
    <source>
        <dbReference type="EMBL" id="MBT8799369.1"/>
    </source>
</evidence>
<evidence type="ECO:0000259" key="5">
    <source>
        <dbReference type="PROSITE" id="PS50932"/>
    </source>
</evidence>
<dbReference type="RefSeq" id="WP_215488604.1">
    <property type="nucleotide sequence ID" value="NZ_BAAAPJ010000005.1"/>
</dbReference>
<evidence type="ECO:0000256" key="2">
    <source>
        <dbReference type="ARBA" id="ARBA00023125"/>
    </source>
</evidence>
<dbReference type="CDD" id="cd06267">
    <property type="entry name" value="PBP1_LacI_sugar_binding-like"/>
    <property type="match status" value="1"/>
</dbReference>
<dbReference type="GO" id="GO:0003677">
    <property type="term" value="F:DNA binding"/>
    <property type="evidence" value="ECO:0007669"/>
    <property type="project" value="UniProtKB-KW"/>
</dbReference>
<dbReference type="Pfam" id="PF00356">
    <property type="entry name" value="LacI"/>
    <property type="match status" value="1"/>
</dbReference>
<feature type="domain" description="HTH lacI-type" evidence="5">
    <location>
        <begin position="4"/>
        <end position="56"/>
    </location>
</feature>
<name>A0ABS5XXU7_9MICO</name>
<dbReference type="Pfam" id="PF13377">
    <property type="entry name" value="Peripla_BP_3"/>
    <property type="match status" value="1"/>
</dbReference>
<dbReference type="InterPro" id="IPR028082">
    <property type="entry name" value="Peripla_BP_I"/>
</dbReference>